<sequence length="577" mass="60706">MNGRSLLPALLPALPRGGVIPGLRGAAMPGVRGAGDRFAALLQWLCLAVLLAFLVLPLLAILTRAGIADIARTVAEPRIQAAAWNSLTIAVATLALVLPAAFVVAFALTRSRIAGKPVLRLVCLAPLLAPSLMPAISLVYLFGNQGLLKGWLAVLPAGASIYGPLGIVLGEAFYTFPHALLVLTAALSVADARLYEAAETLGAGRLRRFITITLPNARYGLVSAATLVLTMAATDFGVPKVIGGQTSVLALEAYKQVIGQHDFGRGAVIGLLLLLPALASFAIQRRVARRAQAGMTGRSVQYHARPHAGRDMLLSLACGAVAVFLLALAGAAVAAAFIKLWPYDMSLTLAHFDFEHQDGGGWDAFRNSFVLSGASALAGTLLVFVNAYLLEKQPVAPGAALLVRAIAVVPMAVPGMVLGLGYAMFFSHPANPLHGLYGGMTLMAASCVCHFYTTAHMTLTTSLRQIDGEIEAASRSLGQGWWVCCLRVTLPIVLPSLLNVFRYLFVSSMTTVSCVIFLYSPETELASLAVLNMDDAGDTAAAAAMATLIVACSGAVSLLLNTVGWYCGHRLQRWRAN</sequence>
<dbReference type="GO" id="GO:0005886">
    <property type="term" value="C:plasma membrane"/>
    <property type="evidence" value="ECO:0007669"/>
    <property type="project" value="UniProtKB-SubCell"/>
</dbReference>
<feature type="domain" description="ABC transmembrane type-1" evidence="6">
    <location>
        <begin position="83"/>
        <end position="284"/>
    </location>
</feature>
<evidence type="ECO:0000256" key="3">
    <source>
        <dbReference type="ARBA" id="ARBA00022989"/>
    </source>
</evidence>
<evidence type="ECO:0000259" key="6">
    <source>
        <dbReference type="PROSITE" id="PS50928"/>
    </source>
</evidence>
<protein>
    <submittedName>
        <fullName evidence="7">ABC transporter permease</fullName>
    </submittedName>
</protein>
<feature type="transmembrane region" description="Helical" evidence="5">
    <location>
        <begin position="41"/>
        <end position="62"/>
    </location>
</feature>
<feature type="domain" description="ABC transmembrane type-1" evidence="6">
    <location>
        <begin position="365"/>
        <end position="560"/>
    </location>
</feature>
<comment type="similarity">
    <text evidence="5">Belongs to the binding-protein-dependent transport system permease family.</text>
</comment>
<feature type="transmembrane region" description="Helical" evidence="5">
    <location>
        <begin position="118"/>
        <end position="143"/>
    </location>
</feature>
<dbReference type="AlphaFoldDB" id="A0AA87Y0N2"/>
<dbReference type="Proteomes" id="UP000628442">
    <property type="component" value="Unassembled WGS sequence"/>
</dbReference>
<feature type="transmembrane region" description="Helical" evidence="5">
    <location>
        <begin position="176"/>
        <end position="195"/>
    </location>
</feature>
<feature type="transmembrane region" description="Helical" evidence="5">
    <location>
        <begin position="500"/>
        <end position="520"/>
    </location>
</feature>
<feature type="transmembrane region" description="Helical" evidence="5">
    <location>
        <begin position="216"/>
        <end position="234"/>
    </location>
</feature>
<dbReference type="CDD" id="cd06261">
    <property type="entry name" value="TM_PBP2"/>
    <property type="match status" value="2"/>
</dbReference>
<keyword evidence="3 5" id="KW-1133">Transmembrane helix</keyword>
<dbReference type="NCBIfam" id="TIGR03262">
    <property type="entry name" value="PhnU2"/>
    <property type="match status" value="1"/>
</dbReference>
<feature type="transmembrane region" description="Helical" evidence="5">
    <location>
        <begin position="150"/>
        <end position="170"/>
    </location>
</feature>
<feature type="transmembrane region" description="Helical" evidence="5">
    <location>
        <begin position="263"/>
        <end position="283"/>
    </location>
</feature>
<keyword evidence="2 5" id="KW-0812">Transmembrane</keyword>
<keyword evidence="4 5" id="KW-0472">Membrane</keyword>
<feature type="transmembrane region" description="Helical" evidence="5">
    <location>
        <begin position="83"/>
        <end position="106"/>
    </location>
</feature>
<dbReference type="EMBL" id="BMWV01000025">
    <property type="protein sequence ID" value="GGY68975.1"/>
    <property type="molecule type" value="Genomic_DNA"/>
</dbReference>
<dbReference type="PROSITE" id="PS50928">
    <property type="entry name" value="ABC_TM1"/>
    <property type="match status" value="2"/>
</dbReference>
<reference evidence="7" key="1">
    <citation type="journal article" date="2014" name="Int. J. Syst. Evol. Microbiol.">
        <title>Complete genome sequence of Corynebacterium casei LMG S-19264T (=DSM 44701T), isolated from a smear-ripened cheese.</title>
        <authorList>
            <consortium name="US DOE Joint Genome Institute (JGI-PGF)"/>
            <person name="Walter F."/>
            <person name="Albersmeier A."/>
            <person name="Kalinowski J."/>
            <person name="Ruckert C."/>
        </authorList>
    </citation>
    <scope>NUCLEOTIDE SEQUENCE</scope>
    <source>
        <strain evidence="7">KCTC 12343</strain>
    </source>
</reference>
<proteinExistence type="inferred from homology"/>
<name>A0AA87Y0N2_9BURK</name>
<feature type="transmembrane region" description="Helical" evidence="5">
    <location>
        <begin position="540"/>
        <end position="567"/>
    </location>
</feature>
<feature type="transmembrane region" description="Helical" evidence="5">
    <location>
        <begin position="436"/>
        <end position="455"/>
    </location>
</feature>
<dbReference type="InterPro" id="IPR000515">
    <property type="entry name" value="MetI-like"/>
</dbReference>
<keyword evidence="5" id="KW-0813">Transport</keyword>
<evidence type="ECO:0000256" key="4">
    <source>
        <dbReference type="ARBA" id="ARBA00023136"/>
    </source>
</evidence>
<evidence type="ECO:0000256" key="5">
    <source>
        <dbReference type="RuleBase" id="RU363032"/>
    </source>
</evidence>
<feature type="transmembrane region" description="Helical" evidence="5">
    <location>
        <begin position="313"/>
        <end position="338"/>
    </location>
</feature>
<dbReference type="RefSeq" id="WP_229420504.1">
    <property type="nucleotide sequence ID" value="NZ_BMWV01000025.1"/>
</dbReference>
<feature type="transmembrane region" description="Helical" evidence="5">
    <location>
        <begin position="401"/>
        <end position="424"/>
    </location>
</feature>
<dbReference type="Gene3D" id="1.10.3720.10">
    <property type="entry name" value="MetI-like"/>
    <property type="match status" value="2"/>
</dbReference>
<evidence type="ECO:0000256" key="1">
    <source>
        <dbReference type="ARBA" id="ARBA00004651"/>
    </source>
</evidence>
<reference evidence="7" key="2">
    <citation type="submission" date="2022-12" db="EMBL/GenBank/DDBJ databases">
        <authorList>
            <person name="Sun Q."/>
            <person name="Kim S."/>
        </authorList>
    </citation>
    <scope>NUCLEOTIDE SEQUENCE</scope>
    <source>
        <strain evidence="7">KCTC 12343</strain>
    </source>
</reference>
<comment type="subcellular location">
    <subcellularLocation>
        <location evidence="1 5">Cell membrane</location>
        <topology evidence="1 5">Multi-pass membrane protein</topology>
    </subcellularLocation>
</comment>
<dbReference type="SUPFAM" id="SSF161098">
    <property type="entry name" value="MetI-like"/>
    <property type="match status" value="2"/>
</dbReference>
<evidence type="ECO:0000256" key="2">
    <source>
        <dbReference type="ARBA" id="ARBA00022692"/>
    </source>
</evidence>
<gene>
    <name evidence="7" type="ORF">GCM10007387_58800</name>
</gene>
<comment type="caution">
    <text evidence="7">The sequence shown here is derived from an EMBL/GenBank/DDBJ whole genome shotgun (WGS) entry which is preliminary data.</text>
</comment>
<feature type="transmembrane region" description="Helical" evidence="5">
    <location>
        <begin position="369"/>
        <end position="389"/>
    </location>
</feature>
<dbReference type="PANTHER" id="PTHR43496">
    <property type="entry name" value="PROTEIN LPLB"/>
    <property type="match status" value="1"/>
</dbReference>
<accession>A0AA87Y0N2</accession>
<dbReference type="PANTHER" id="PTHR43496:SF1">
    <property type="entry name" value="POLYGALACTURONAN_RHAMNOGALACTURONAN TRANSPORT SYSTEM PERMEASE PROTEIN YTEP"/>
    <property type="match status" value="1"/>
</dbReference>
<dbReference type="InterPro" id="IPR017664">
    <property type="entry name" value="AminoethylPonate_ABC_perm-1"/>
</dbReference>
<evidence type="ECO:0000313" key="7">
    <source>
        <dbReference type="EMBL" id="GGY68975.1"/>
    </source>
</evidence>
<dbReference type="GO" id="GO:0055085">
    <property type="term" value="P:transmembrane transport"/>
    <property type="evidence" value="ECO:0007669"/>
    <property type="project" value="InterPro"/>
</dbReference>
<dbReference type="InterPro" id="IPR035906">
    <property type="entry name" value="MetI-like_sf"/>
</dbReference>
<evidence type="ECO:0000313" key="8">
    <source>
        <dbReference type="Proteomes" id="UP000628442"/>
    </source>
</evidence>
<organism evidence="7 8">
    <name type="scientific">Pseudoduganella albidiflava</name>
    <dbReference type="NCBI Taxonomy" id="321983"/>
    <lineage>
        <taxon>Bacteria</taxon>
        <taxon>Pseudomonadati</taxon>
        <taxon>Pseudomonadota</taxon>
        <taxon>Betaproteobacteria</taxon>
        <taxon>Burkholderiales</taxon>
        <taxon>Oxalobacteraceae</taxon>
        <taxon>Telluria group</taxon>
        <taxon>Pseudoduganella</taxon>
    </lineage>
</organism>
<dbReference type="Pfam" id="PF00528">
    <property type="entry name" value="BPD_transp_1"/>
    <property type="match status" value="2"/>
</dbReference>